<evidence type="ECO:0000256" key="7">
    <source>
        <dbReference type="HAMAP-Rule" id="MF_00201"/>
    </source>
</evidence>
<evidence type="ECO:0000313" key="9">
    <source>
        <dbReference type="EMBL" id="HIX05241.1"/>
    </source>
</evidence>
<dbReference type="InterPro" id="IPR042242">
    <property type="entry name" value="RecO_C"/>
</dbReference>
<dbReference type="PANTHER" id="PTHR33991:SF1">
    <property type="entry name" value="DNA REPAIR PROTEIN RECO"/>
    <property type="match status" value="1"/>
</dbReference>
<dbReference type="Proteomes" id="UP000824193">
    <property type="component" value="Unassembled WGS sequence"/>
</dbReference>
<dbReference type="SUPFAM" id="SSF57863">
    <property type="entry name" value="ArfGap/RecO-like zinc finger"/>
    <property type="match status" value="1"/>
</dbReference>
<name>A0A9D1V344_9FIRM</name>
<dbReference type="Gene3D" id="2.40.50.140">
    <property type="entry name" value="Nucleic acid-binding proteins"/>
    <property type="match status" value="1"/>
</dbReference>
<keyword evidence="4 7" id="KW-0233">DNA recombination</keyword>
<evidence type="ECO:0000313" key="10">
    <source>
        <dbReference type="Proteomes" id="UP000824193"/>
    </source>
</evidence>
<dbReference type="HAMAP" id="MF_00201">
    <property type="entry name" value="RecO"/>
    <property type="match status" value="1"/>
</dbReference>
<dbReference type="Gene3D" id="1.20.1440.120">
    <property type="entry name" value="Recombination protein O, C-terminal domain"/>
    <property type="match status" value="1"/>
</dbReference>
<dbReference type="PANTHER" id="PTHR33991">
    <property type="entry name" value="DNA REPAIR PROTEIN RECO"/>
    <property type="match status" value="1"/>
</dbReference>
<reference evidence="9" key="2">
    <citation type="submission" date="2021-04" db="EMBL/GenBank/DDBJ databases">
        <authorList>
            <person name="Gilroy R."/>
        </authorList>
    </citation>
    <scope>NUCLEOTIDE SEQUENCE</scope>
    <source>
        <strain evidence="9">2239</strain>
    </source>
</reference>
<gene>
    <name evidence="7 9" type="primary">recO</name>
    <name evidence="9" type="ORF">H9865_03915</name>
</gene>
<comment type="function">
    <text evidence="7">Involved in DNA repair and RecF pathway recombination.</text>
</comment>
<dbReference type="EMBL" id="DXFW01000012">
    <property type="protein sequence ID" value="HIX05241.1"/>
    <property type="molecule type" value="Genomic_DNA"/>
</dbReference>
<dbReference type="GO" id="GO:0006310">
    <property type="term" value="P:DNA recombination"/>
    <property type="evidence" value="ECO:0007669"/>
    <property type="project" value="UniProtKB-UniRule"/>
</dbReference>
<dbReference type="Gene3D" id="6.20.220.20">
    <property type="entry name" value="Recombination protein O, zinc-binding domain"/>
    <property type="match status" value="1"/>
</dbReference>
<dbReference type="Pfam" id="PF02565">
    <property type="entry name" value="RecO_C"/>
    <property type="match status" value="1"/>
</dbReference>
<protein>
    <recommendedName>
        <fullName evidence="2 7">DNA repair protein RecO</fullName>
    </recommendedName>
    <alternativeName>
        <fullName evidence="6 7">Recombination protein O</fullName>
    </alternativeName>
</protein>
<evidence type="ECO:0000256" key="6">
    <source>
        <dbReference type="ARBA" id="ARBA00033409"/>
    </source>
</evidence>
<accession>A0A9D1V344</accession>
<keyword evidence="3 7" id="KW-0227">DNA damage</keyword>
<proteinExistence type="inferred from homology"/>
<comment type="caution">
    <text evidence="9">The sequence shown here is derived from an EMBL/GenBank/DDBJ whole genome shotgun (WGS) entry which is preliminary data.</text>
</comment>
<evidence type="ECO:0000256" key="3">
    <source>
        <dbReference type="ARBA" id="ARBA00022763"/>
    </source>
</evidence>
<organism evidence="9 10">
    <name type="scientific">Candidatus Allofournierella pullicola</name>
    <dbReference type="NCBI Taxonomy" id="2838596"/>
    <lineage>
        <taxon>Bacteria</taxon>
        <taxon>Bacillati</taxon>
        <taxon>Bacillota</taxon>
        <taxon>Clostridia</taxon>
        <taxon>Eubacteriales</taxon>
        <taxon>Oscillospiraceae</taxon>
        <taxon>Allofournierella</taxon>
    </lineage>
</organism>
<reference evidence="9" key="1">
    <citation type="journal article" date="2021" name="PeerJ">
        <title>Extensive microbial diversity within the chicken gut microbiome revealed by metagenomics and culture.</title>
        <authorList>
            <person name="Gilroy R."/>
            <person name="Ravi A."/>
            <person name="Getino M."/>
            <person name="Pursley I."/>
            <person name="Horton D.L."/>
            <person name="Alikhan N.F."/>
            <person name="Baker D."/>
            <person name="Gharbi K."/>
            <person name="Hall N."/>
            <person name="Watson M."/>
            <person name="Adriaenssens E.M."/>
            <person name="Foster-Nyarko E."/>
            <person name="Jarju S."/>
            <person name="Secka A."/>
            <person name="Antonio M."/>
            <person name="Oren A."/>
            <person name="Chaudhuri R.R."/>
            <person name="La Ragione R."/>
            <person name="Hildebrand F."/>
            <person name="Pallen M.J."/>
        </authorList>
    </citation>
    <scope>NUCLEOTIDE SEQUENCE</scope>
    <source>
        <strain evidence="9">2239</strain>
    </source>
</reference>
<dbReference type="NCBIfam" id="TIGR00613">
    <property type="entry name" value="reco"/>
    <property type="match status" value="1"/>
</dbReference>
<dbReference type="GO" id="GO:0043590">
    <property type="term" value="C:bacterial nucleoid"/>
    <property type="evidence" value="ECO:0007669"/>
    <property type="project" value="TreeGrafter"/>
</dbReference>
<keyword evidence="5 7" id="KW-0234">DNA repair</keyword>
<dbReference type="AlphaFoldDB" id="A0A9D1V344"/>
<dbReference type="InterPro" id="IPR037278">
    <property type="entry name" value="ARFGAP/RecO"/>
</dbReference>
<evidence type="ECO:0000256" key="2">
    <source>
        <dbReference type="ARBA" id="ARBA00021310"/>
    </source>
</evidence>
<evidence type="ECO:0000256" key="4">
    <source>
        <dbReference type="ARBA" id="ARBA00023172"/>
    </source>
</evidence>
<dbReference type="Pfam" id="PF11967">
    <property type="entry name" value="RecO_N"/>
    <property type="match status" value="1"/>
</dbReference>
<dbReference type="GO" id="GO:0006302">
    <property type="term" value="P:double-strand break repair"/>
    <property type="evidence" value="ECO:0007669"/>
    <property type="project" value="TreeGrafter"/>
</dbReference>
<evidence type="ECO:0000256" key="5">
    <source>
        <dbReference type="ARBA" id="ARBA00023204"/>
    </source>
</evidence>
<dbReference type="InterPro" id="IPR003717">
    <property type="entry name" value="RecO"/>
</dbReference>
<comment type="similarity">
    <text evidence="1 7">Belongs to the RecO family.</text>
</comment>
<evidence type="ECO:0000259" key="8">
    <source>
        <dbReference type="Pfam" id="PF11967"/>
    </source>
</evidence>
<sequence length="247" mass="26955">MKLVTPGLVLREVKVGESDRILTILTPEHGLISASAKGSLRLKSKLFSACGLFCYSEFTLFAGKTMYMVDDAQVKQVFFGLPKSIEGMALAMYLAEIAQALLPSGGEAAAQLRLLLNSLYLISEQKKPLAQIKAVYELRAVCEAGYMPALLCCKNCQKYDGGDFYFDIAAGDLLCGDCAEADGLVPNLDEGALIALRHIALVEDKKVFSFTLSPKSLEKLSRVAERYAAARLDKPLKTLDFLHSVME</sequence>
<dbReference type="InterPro" id="IPR012340">
    <property type="entry name" value="NA-bd_OB-fold"/>
</dbReference>
<dbReference type="SUPFAM" id="SSF50249">
    <property type="entry name" value="Nucleic acid-binding proteins"/>
    <property type="match status" value="1"/>
</dbReference>
<dbReference type="InterPro" id="IPR022572">
    <property type="entry name" value="DNA_rep/recomb_RecO_N"/>
</dbReference>
<evidence type="ECO:0000256" key="1">
    <source>
        <dbReference type="ARBA" id="ARBA00007452"/>
    </source>
</evidence>
<feature type="domain" description="DNA replication/recombination mediator RecO N-terminal" evidence="8">
    <location>
        <begin position="1"/>
        <end position="77"/>
    </location>
</feature>